<feature type="compositionally biased region" description="Basic residues" evidence="1">
    <location>
        <begin position="137"/>
        <end position="146"/>
    </location>
</feature>
<dbReference type="EMBL" id="PKQE01000007">
    <property type="protein sequence ID" value="PLC40307.1"/>
    <property type="molecule type" value="Genomic_DNA"/>
</dbReference>
<reference evidence="2 3" key="1">
    <citation type="submission" date="2017-12" db="EMBL/GenBank/DDBJ databases">
        <title>Draft genome sequence of Ralstonia pickettii 52.</title>
        <authorList>
            <person name="Zheng B."/>
        </authorList>
    </citation>
    <scope>NUCLEOTIDE SEQUENCE [LARGE SCALE GENOMIC DNA]</scope>
    <source>
        <strain evidence="2 3">52</strain>
    </source>
</reference>
<protein>
    <submittedName>
        <fullName evidence="2">Uncharacterized protein</fullName>
    </submittedName>
</protein>
<feature type="compositionally biased region" description="Low complexity" evidence="1">
    <location>
        <begin position="153"/>
        <end position="162"/>
    </location>
</feature>
<comment type="caution">
    <text evidence="2">The sequence shown here is derived from an EMBL/GenBank/DDBJ whole genome shotgun (WGS) entry which is preliminary data.</text>
</comment>
<proteinExistence type="predicted"/>
<sequence>MPNCVHVRLTNSHDPRDVRDLESIASAANFLGVSVKSFKSALPRRIGEQVLYRGWRIERLNDLPRRRMPMLELEEQAYFEAMGEAERTVLDRYRRGDPALNDDSVDAAIAEQFLLKYAASLAMAVIDEIRWRASRAQTRRQPRKSRVSPEPSPCVAPAVSAPIIRQRSRPPRT</sequence>
<organism evidence="2 3">
    <name type="scientific">Ralstonia pickettii</name>
    <name type="common">Burkholderia pickettii</name>
    <dbReference type="NCBI Taxonomy" id="329"/>
    <lineage>
        <taxon>Bacteria</taxon>
        <taxon>Pseudomonadati</taxon>
        <taxon>Pseudomonadota</taxon>
        <taxon>Betaproteobacteria</taxon>
        <taxon>Burkholderiales</taxon>
        <taxon>Burkholderiaceae</taxon>
        <taxon>Ralstonia</taxon>
    </lineage>
</organism>
<evidence type="ECO:0000313" key="2">
    <source>
        <dbReference type="EMBL" id="PLC40307.1"/>
    </source>
</evidence>
<gene>
    <name evidence="2" type="ORF">C0Q88_23400</name>
</gene>
<feature type="region of interest" description="Disordered" evidence="1">
    <location>
        <begin position="136"/>
        <end position="173"/>
    </location>
</feature>
<dbReference type="AlphaFoldDB" id="A0A2N4TKT2"/>
<evidence type="ECO:0000256" key="1">
    <source>
        <dbReference type="SAM" id="MobiDB-lite"/>
    </source>
</evidence>
<evidence type="ECO:0000313" key="3">
    <source>
        <dbReference type="Proteomes" id="UP000234456"/>
    </source>
</evidence>
<name>A0A2N4TKT2_RALPI</name>
<accession>A0A2N4TKT2</accession>
<dbReference type="Proteomes" id="UP000234456">
    <property type="component" value="Unassembled WGS sequence"/>
</dbReference>